<keyword evidence="4" id="KW-1185">Reference proteome</keyword>
<evidence type="ECO:0000313" key="4">
    <source>
        <dbReference type="Proteomes" id="UP000256899"/>
    </source>
</evidence>
<keyword evidence="2" id="KW-1133">Transmembrane helix</keyword>
<dbReference type="EMBL" id="QUOT01000001">
    <property type="protein sequence ID" value="REL30561.1"/>
    <property type="molecule type" value="Genomic_DNA"/>
</dbReference>
<sequence length="113" mass="12759">MTIEGSAYSSLILLRLIVWELNMEIIEKTVLIFTIVASIAGLAWLDKRFALGLSRGMSLGVSLEDKDALTESELKRQIEEKSQEVESLKARVATLERIITDPAEQLKREIDRL</sequence>
<accession>A0A3E0U0R8</accession>
<keyword evidence="2" id="KW-0812">Transmembrane</keyword>
<feature type="transmembrane region" description="Helical" evidence="2">
    <location>
        <begin position="25"/>
        <end position="45"/>
    </location>
</feature>
<gene>
    <name evidence="3" type="ORF">DXX94_07475</name>
</gene>
<keyword evidence="1" id="KW-0175">Coiled coil</keyword>
<feature type="coiled-coil region" evidence="1">
    <location>
        <begin position="71"/>
        <end position="98"/>
    </location>
</feature>
<protein>
    <submittedName>
        <fullName evidence="3">Uncharacterized protein</fullName>
    </submittedName>
</protein>
<name>A0A3E0U0R8_9GAMM</name>
<evidence type="ECO:0000313" key="3">
    <source>
        <dbReference type="EMBL" id="REL30561.1"/>
    </source>
</evidence>
<dbReference type="Proteomes" id="UP000256899">
    <property type="component" value="Unassembled WGS sequence"/>
</dbReference>
<evidence type="ECO:0000256" key="1">
    <source>
        <dbReference type="SAM" id="Coils"/>
    </source>
</evidence>
<evidence type="ECO:0000256" key="2">
    <source>
        <dbReference type="SAM" id="Phobius"/>
    </source>
</evidence>
<proteinExistence type="predicted"/>
<reference evidence="4" key="1">
    <citation type="submission" date="2018-08" db="EMBL/GenBank/DDBJ databases">
        <title>Thalassotalea euphylliae genome.</title>
        <authorList>
            <person name="Summers S."/>
            <person name="Rice S.A."/>
            <person name="Freckelton M.L."/>
            <person name="Nedved B.T."/>
            <person name="Hadfield M.G."/>
        </authorList>
    </citation>
    <scope>NUCLEOTIDE SEQUENCE [LARGE SCALE GENOMIC DNA]</scope>
    <source>
        <strain evidence="4">H3</strain>
    </source>
</reference>
<dbReference type="AlphaFoldDB" id="A0A3E0U0R8"/>
<keyword evidence="2" id="KW-0472">Membrane</keyword>
<organism evidence="3 4">
    <name type="scientific">Thalassotalea euphylliae</name>
    <dbReference type="NCBI Taxonomy" id="1655234"/>
    <lineage>
        <taxon>Bacteria</taxon>
        <taxon>Pseudomonadati</taxon>
        <taxon>Pseudomonadota</taxon>
        <taxon>Gammaproteobacteria</taxon>
        <taxon>Alteromonadales</taxon>
        <taxon>Colwelliaceae</taxon>
        <taxon>Thalassotalea</taxon>
    </lineage>
</organism>
<comment type="caution">
    <text evidence="3">The sequence shown here is derived from an EMBL/GenBank/DDBJ whole genome shotgun (WGS) entry which is preliminary data.</text>
</comment>